<evidence type="ECO:0000256" key="5">
    <source>
        <dbReference type="ARBA" id="ARBA00022723"/>
    </source>
</evidence>
<keyword evidence="7 10" id="KW-0464">Manganese</keyword>
<accession>N0DY31</accession>
<evidence type="ECO:0000256" key="4">
    <source>
        <dbReference type="ARBA" id="ARBA00022503"/>
    </source>
</evidence>
<dbReference type="RefSeq" id="WP_010851903.1">
    <property type="nucleotide sequence ID" value="NZ_HF570956.1"/>
</dbReference>
<feature type="binding site" evidence="10">
    <location>
        <position position="97"/>
    </location>
    <ligand>
        <name>Mn(2+)</name>
        <dbReference type="ChEBI" id="CHEBI:29035"/>
        <label>1</label>
    </ligand>
</feature>
<keyword evidence="5 10" id="KW-0479">Metal-binding</keyword>
<evidence type="ECO:0000256" key="3">
    <source>
        <dbReference type="ARBA" id="ARBA00018123"/>
    </source>
</evidence>
<evidence type="ECO:0000256" key="6">
    <source>
        <dbReference type="ARBA" id="ARBA00022801"/>
    </source>
</evidence>
<keyword evidence="6 12" id="KW-0378">Hydrolase</keyword>
<dbReference type="InterPro" id="IPR020855">
    <property type="entry name" value="Ureohydrolase_Mn_BS"/>
</dbReference>
<dbReference type="FunFam" id="3.40.800.10:FF:000012">
    <property type="entry name" value="Arginase"/>
    <property type="match status" value="1"/>
</dbReference>
<dbReference type="GO" id="GO:0005737">
    <property type="term" value="C:cytoplasm"/>
    <property type="evidence" value="ECO:0007669"/>
    <property type="project" value="TreeGrafter"/>
</dbReference>
<dbReference type="CDD" id="cd09989">
    <property type="entry name" value="Arginase"/>
    <property type="match status" value="1"/>
</dbReference>
<proteinExistence type="inferred from homology"/>
<dbReference type="OrthoDB" id="7331788at2"/>
<keyword evidence="4 13" id="KW-0056">Arginine metabolism</keyword>
<evidence type="ECO:0000256" key="7">
    <source>
        <dbReference type="ARBA" id="ARBA00023211"/>
    </source>
</evidence>
<comment type="caution">
    <text evidence="14">The sequence shown here is derived from an EMBL/GenBank/DDBJ whole genome shotgun (WGS) entry which is preliminary data.</text>
</comment>
<keyword evidence="15" id="KW-1185">Reference proteome</keyword>
<dbReference type="EC" id="3.5.3.1" evidence="2 9"/>
<comment type="pathway">
    <text evidence="1">Nitrogen metabolism; urea cycle; L-ornithine and urea from L-arginine: step 1/1.</text>
</comment>
<dbReference type="InterPro" id="IPR006035">
    <property type="entry name" value="Ureohydrolase"/>
</dbReference>
<evidence type="ECO:0000256" key="2">
    <source>
        <dbReference type="ARBA" id="ARBA00012168"/>
    </source>
</evidence>
<organism evidence="14 15">
    <name type="scientific">Phycicoccus elongatus Lp2</name>
    <dbReference type="NCBI Taxonomy" id="1193181"/>
    <lineage>
        <taxon>Bacteria</taxon>
        <taxon>Bacillati</taxon>
        <taxon>Actinomycetota</taxon>
        <taxon>Actinomycetes</taxon>
        <taxon>Micrococcales</taxon>
        <taxon>Intrasporangiaceae</taxon>
        <taxon>Phycicoccus</taxon>
    </lineage>
</organism>
<dbReference type="PIRSF" id="PIRSF036979">
    <property type="entry name" value="Arginase"/>
    <property type="match status" value="1"/>
</dbReference>
<dbReference type="NCBIfam" id="TIGR01229">
    <property type="entry name" value="rocF_arginase"/>
    <property type="match status" value="1"/>
</dbReference>
<dbReference type="PROSITE" id="PS51409">
    <property type="entry name" value="ARGINASE_2"/>
    <property type="match status" value="1"/>
</dbReference>
<evidence type="ECO:0000256" key="11">
    <source>
        <dbReference type="PROSITE-ProRule" id="PRU00742"/>
    </source>
</evidence>
<feature type="binding site" evidence="10">
    <location>
        <position position="226"/>
    </location>
    <ligand>
        <name>Mn(2+)</name>
        <dbReference type="ChEBI" id="CHEBI:29035"/>
        <label>1</label>
    </ligand>
</feature>
<evidence type="ECO:0000256" key="13">
    <source>
        <dbReference type="RuleBase" id="RU361159"/>
    </source>
</evidence>
<feature type="binding site" evidence="10">
    <location>
        <position position="127"/>
    </location>
    <ligand>
        <name>Mn(2+)</name>
        <dbReference type="ChEBI" id="CHEBI:29035"/>
        <label>1</label>
    </ligand>
</feature>
<dbReference type="eggNOG" id="COG0010">
    <property type="taxonomic scope" value="Bacteria"/>
</dbReference>
<comment type="similarity">
    <text evidence="11 12">Belongs to the arginase family.</text>
</comment>
<dbReference type="UniPathway" id="UPA00158">
    <property type="reaction ID" value="UER00270"/>
</dbReference>
<comment type="cofactor">
    <cofactor evidence="10 13">
        <name>Mn(2+)</name>
        <dbReference type="ChEBI" id="CHEBI:29035"/>
    </cofactor>
    <text evidence="10 13">Binds 2 manganese ions per subunit.</text>
</comment>
<dbReference type="AlphaFoldDB" id="N0DY31"/>
<evidence type="ECO:0000256" key="12">
    <source>
        <dbReference type="RuleBase" id="RU003684"/>
    </source>
</evidence>
<feature type="binding site" evidence="10">
    <location>
        <position position="125"/>
    </location>
    <ligand>
        <name>Mn(2+)</name>
        <dbReference type="ChEBI" id="CHEBI:29035"/>
        <label>1</label>
    </ligand>
</feature>
<dbReference type="PANTHER" id="PTHR43782:SF3">
    <property type="entry name" value="ARGINASE"/>
    <property type="match status" value="1"/>
</dbReference>
<gene>
    <name evidence="14" type="primary">rocF</name>
    <name evidence="14" type="ORF">BN10_1380004</name>
</gene>
<dbReference type="STRING" id="1193181.BN10_1380004"/>
<evidence type="ECO:0000256" key="10">
    <source>
        <dbReference type="PIRSR" id="PIRSR036979-1"/>
    </source>
</evidence>
<dbReference type="Proteomes" id="UP000013167">
    <property type="component" value="Unassembled WGS sequence"/>
</dbReference>
<protein>
    <recommendedName>
        <fullName evidence="3 9">Arginase</fullName>
        <ecNumber evidence="2 9">3.5.3.1</ecNumber>
    </recommendedName>
</protein>
<dbReference type="Gene3D" id="3.40.800.10">
    <property type="entry name" value="Ureohydrolase domain"/>
    <property type="match status" value="1"/>
</dbReference>
<dbReference type="InterPro" id="IPR023696">
    <property type="entry name" value="Ureohydrolase_dom_sf"/>
</dbReference>
<dbReference type="HOGENOM" id="CLU_039478_6_2_11"/>
<feature type="binding site" evidence="10">
    <location>
        <position position="123"/>
    </location>
    <ligand>
        <name>Mn(2+)</name>
        <dbReference type="ChEBI" id="CHEBI:29035"/>
        <label>1</label>
    </ligand>
</feature>
<evidence type="ECO:0000256" key="1">
    <source>
        <dbReference type="ARBA" id="ARBA00005098"/>
    </source>
</evidence>
<dbReference type="InterPro" id="IPR014033">
    <property type="entry name" value="Arginase"/>
</dbReference>
<dbReference type="PRINTS" id="PR00116">
    <property type="entry name" value="ARGINASE"/>
</dbReference>
<dbReference type="PANTHER" id="PTHR43782">
    <property type="entry name" value="ARGINASE"/>
    <property type="match status" value="1"/>
</dbReference>
<dbReference type="EMBL" id="CAIZ01000044">
    <property type="protein sequence ID" value="CCH69153.1"/>
    <property type="molecule type" value="Genomic_DNA"/>
</dbReference>
<dbReference type="GO" id="GO:0004053">
    <property type="term" value="F:arginase activity"/>
    <property type="evidence" value="ECO:0007669"/>
    <property type="project" value="UniProtKB-UniRule"/>
</dbReference>
<dbReference type="GO" id="GO:0000050">
    <property type="term" value="P:urea cycle"/>
    <property type="evidence" value="ECO:0007669"/>
    <property type="project" value="UniProtKB-UniPathway"/>
</dbReference>
<dbReference type="GO" id="GO:0030145">
    <property type="term" value="F:manganese ion binding"/>
    <property type="evidence" value="ECO:0007669"/>
    <property type="project" value="TreeGrafter"/>
</dbReference>
<dbReference type="Pfam" id="PF00491">
    <property type="entry name" value="Arginase"/>
    <property type="match status" value="1"/>
</dbReference>
<comment type="catalytic activity">
    <reaction evidence="8 13">
        <text>L-arginine + H2O = urea + L-ornithine</text>
        <dbReference type="Rhea" id="RHEA:20569"/>
        <dbReference type="ChEBI" id="CHEBI:15377"/>
        <dbReference type="ChEBI" id="CHEBI:16199"/>
        <dbReference type="ChEBI" id="CHEBI:32682"/>
        <dbReference type="ChEBI" id="CHEBI:46911"/>
        <dbReference type="EC" id="3.5.3.1"/>
    </reaction>
</comment>
<evidence type="ECO:0000313" key="14">
    <source>
        <dbReference type="EMBL" id="CCH69153.1"/>
    </source>
</evidence>
<dbReference type="PROSITE" id="PS01053">
    <property type="entry name" value="ARGINASE_1"/>
    <property type="match status" value="1"/>
</dbReference>
<feature type="binding site" evidence="10">
    <location>
        <position position="228"/>
    </location>
    <ligand>
        <name>Mn(2+)</name>
        <dbReference type="ChEBI" id="CHEBI:29035"/>
        <label>1</label>
    </ligand>
</feature>
<evidence type="ECO:0000256" key="9">
    <source>
        <dbReference type="NCBIfam" id="TIGR01229"/>
    </source>
</evidence>
<evidence type="ECO:0000256" key="8">
    <source>
        <dbReference type="ARBA" id="ARBA00047391"/>
    </source>
</evidence>
<name>N0DY31_9MICO</name>
<sequence length="304" mass="32444">MKPVSLIGAPTDIGASVIGARLGPGALRVAGIQRALENFGNNVVDRGDLTGPDNPMLPPVDGYRHLPEVIAWNQTLHDAVFAELEGDRLPITLGGDHCLAVGSISAVRHCRAAGKKVLVLWFDAHADFNTASITPSGNLHGMPVACLLGHGPDGLTSMAGATPAMRHDEVRQVGLRSVDQGEKELLHEVGVECYDMRYIDEKSMRKVMQKALAGVDEDTHVHVSLDLDFIDPVVAPGVGTPVVGGPTYREAQLCMEMIADTGQLGSIDIVELNPALDQRNATAELAVDLLESLFGKSTLVRMQR</sequence>
<dbReference type="SUPFAM" id="SSF52768">
    <property type="entry name" value="Arginase/deacetylase"/>
    <property type="match status" value="1"/>
</dbReference>
<evidence type="ECO:0000313" key="15">
    <source>
        <dbReference type="Proteomes" id="UP000013167"/>
    </source>
</evidence>
<reference evidence="14 15" key="1">
    <citation type="journal article" date="2013" name="ISME J.">
        <title>A metabolic model for members of the genus Tetrasphaera involved in enhanced biological phosphorus removal.</title>
        <authorList>
            <person name="Kristiansen R."/>
            <person name="Nguyen H.T.T."/>
            <person name="Saunders A.M."/>
            <person name="Nielsen J.L."/>
            <person name="Wimmer R."/>
            <person name="Le V.Q."/>
            <person name="McIlroy S.J."/>
            <person name="Petrovski S."/>
            <person name="Seviour R.J."/>
            <person name="Calteau A."/>
            <person name="Nielsen K.L."/>
            <person name="Nielsen P.H."/>
        </authorList>
    </citation>
    <scope>NUCLEOTIDE SEQUENCE [LARGE SCALE GENOMIC DNA]</scope>
    <source>
        <strain evidence="14 15">Lp2</strain>
    </source>
</reference>
<dbReference type="GO" id="GO:0006525">
    <property type="term" value="P:arginine metabolic process"/>
    <property type="evidence" value="ECO:0007669"/>
    <property type="project" value="UniProtKB-KW"/>
</dbReference>